<gene>
    <name evidence="3" type="ORF">BCV70DRAFT_201615</name>
</gene>
<dbReference type="OrthoDB" id="2536450at2759"/>
<feature type="domain" description="DUF7729" evidence="2">
    <location>
        <begin position="39"/>
        <end position="232"/>
    </location>
</feature>
<evidence type="ECO:0000313" key="3">
    <source>
        <dbReference type="EMBL" id="PWY98823.1"/>
    </source>
</evidence>
<evidence type="ECO:0000256" key="1">
    <source>
        <dbReference type="SAM" id="SignalP"/>
    </source>
</evidence>
<dbReference type="InterPro" id="IPR056146">
    <property type="entry name" value="DUF7729"/>
</dbReference>
<dbReference type="Proteomes" id="UP000246740">
    <property type="component" value="Unassembled WGS sequence"/>
</dbReference>
<dbReference type="InParanoid" id="A0A317XKG8"/>
<accession>A0A317XKG8</accession>
<dbReference type="Pfam" id="PF24855">
    <property type="entry name" value="DUF7729"/>
    <property type="match status" value="1"/>
</dbReference>
<protein>
    <recommendedName>
        <fullName evidence="2">DUF7729 domain-containing protein</fullName>
    </recommendedName>
</protein>
<name>A0A317XKG8_9BASI</name>
<feature type="chain" id="PRO_5016322118" description="DUF7729 domain-containing protein" evidence="1">
    <location>
        <begin position="29"/>
        <end position="298"/>
    </location>
</feature>
<organism evidence="3 4">
    <name type="scientific">Testicularia cyperi</name>
    <dbReference type="NCBI Taxonomy" id="1882483"/>
    <lineage>
        <taxon>Eukaryota</taxon>
        <taxon>Fungi</taxon>
        <taxon>Dikarya</taxon>
        <taxon>Basidiomycota</taxon>
        <taxon>Ustilaginomycotina</taxon>
        <taxon>Ustilaginomycetes</taxon>
        <taxon>Ustilaginales</taxon>
        <taxon>Anthracoideaceae</taxon>
        <taxon>Testicularia</taxon>
    </lineage>
</organism>
<evidence type="ECO:0000313" key="4">
    <source>
        <dbReference type="Proteomes" id="UP000246740"/>
    </source>
</evidence>
<sequence>MRPFTSSIGAGAVAATALVAGLAGTAEAQLDASLISGLSAGCATGLVGIVTNSNISTCLSLGTAVGALTSSGNNSLVPGLNQYLNSAICGTGKPVCSSAQLAAANQSLLQSCASDLQSSSGSNIAALVYYFINGYPQLREAACLQQSNNSQYCLVQGMYALQNATQMPITFSGIQQIISNQTTQQQSLQALAANKTAFCTDCNHGLYTELFQGSSNQQVMGAVSQTCGQSFLDGKIPSTLKQTAANASSTGTASGSGASSTSTSGSRNAAPASFGIAGSHVAALGSALAAVAAGLALL</sequence>
<dbReference type="AlphaFoldDB" id="A0A317XKG8"/>
<dbReference type="PANTHER" id="PTHR34862">
    <property type="entry name" value="SPARK DOMAIN-CONTAINING PROTEIN"/>
    <property type="match status" value="1"/>
</dbReference>
<proteinExistence type="predicted"/>
<evidence type="ECO:0000259" key="2">
    <source>
        <dbReference type="Pfam" id="PF24855"/>
    </source>
</evidence>
<reference evidence="3 4" key="1">
    <citation type="journal article" date="2018" name="Mol. Biol. Evol.">
        <title>Broad Genomic Sampling Reveals a Smut Pathogenic Ancestry of the Fungal Clade Ustilaginomycotina.</title>
        <authorList>
            <person name="Kijpornyongpan T."/>
            <person name="Mondo S.J."/>
            <person name="Barry K."/>
            <person name="Sandor L."/>
            <person name="Lee J."/>
            <person name="Lipzen A."/>
            <person name="Pangilinan J."/>
            <person name="LaButti K."/>
            <person name="Hainaut M."/>
            <person name="Henrissat B."/>
            <person name="Grigoriev I.V."/>
            <person name="Spatafora J.W."/>
            <person name="Aime M.C."/>
        </authorList>
    </citation>
    <scope>NUCLEOTIDE SEQUENCE [LARGE SCALE GENOMIC DNA]</scope>
    <source>
        <strain evidence="3 4">MCA 3645</strain>
    </source>
</reference>
<feature type="signal peptide" evidence="1">
    <location>
        <begin position="1"/>
        <end position="28"/>
    </location>
</feature>
<dbReference type="PANTHER" id="PTHR34862:SF1">
    <property type="entry name" value="SPARK DOMAIN-CONTAINING PROTEIN"/>
    <property type="match status" value="1"/>
</dbReference>
<dbReference type="STRING" id="1882483.A0A317XKG8"/>
<dbReference type="EMBL" id="KZ819197">
    <property type="protein sequence ID" value="PWY98823.1"/>
    <property type="molecule type" value="Genomic_DNA"/>
</dbReference>
<keyword evidence="4" id="KW-1185">Reference proteome</keyword>
<keyword evidence="1" id="KW-0732">Signal</keyword>